<keyword evidence="2" id="KW-1185">Reference proteome</keyword>
<dbReference type="Pfam" id="PF11848">
    <property type="entry name" value="DUF3368"/>
    <property type="match status" value="1"/>
</dbReference>
<protein>
    <recommendedName>
        <fullName evidence="3">DUF3368 domain-containing protein</fullName>
    </recommendedName>
</protein>
<proteinExistence type="predicted"/>
<dbReference type="Proteomes" id="UP000237350">
    <property type="component" value="Unassembled WGS sequence"/>
</dbReference>
<name>A0A2S4JFQ3_9SPIO</name>
<dbReference type="OrthoDB" id="9796404at2"/>
<organism evidence="1 2">
    <name type="scientific">Alkalispirochaeta sphaeroplastigenens</name>
    <dbReference type="NCBI Taxonomy" id="1187066"/>
    <lineage>
        <taxon>Bacteria</taxon>
        <taxon>Pseudomonadati</taxon>
        <taxon>Spirochaetota</taxon>
        <taxon>Spirochaetia</taxon>
        <taxon>Spirochaetales</taxon>
        <taxon>Spirochaetaceae</taxon>
        <taxon>Alkalispirochaeta</taxon>
    </lineage>
</organism>
<dbReference type="PANTHER" id="PTHR39550">
    <property type="entry name" value="SLL0658 PROTEIN"/>
    <property type="match status" value="1"/>
</dbReference>
<dbReference type="EMBL" id="LPWH01000123">
    <property type="protein sequence ID" value="POQ98384.1"/>
    <property type="molecule type" value="Genomic_DNA"/>
</dbReference>
<gene>
    <name evidence="1" type="ORF">AU468_13595</name>
</gene>
<dbReference type="PANTHER" id="PTHR39550:SF1">
    <property type="entry name" value="SLL0658 PROTEIN"/>
    <property type="match status" value="1"/>
</dbReference>
<dbReference type="SUPFAM" id="SSF88723">
    <property type="entry name" value="PIN domain-like"/>
    <property type="match status" value="1"/>
</dbReference>
<dbReference type="InterPro" id="IPR021799">
    <property type="entry name" value="PIN-like_prokaryotic"/>
</dbReference>
<comment type="caution">
    <text evidence="1">The sequence shown here is derived from an EMBL/GenBank/DDBJ whole genome shotgun (WGS) entry which is preliminary data.</text>
</comment>
<evidence type="ECO:0000313" key="1">
    <source>
        <dbReference type="EMBL" id="POQ98384.1"/>
    </source>
</evidence>
<evidence type="ECO:0000313" key="2">
    <source>
        <dbReference type="Proteomes" id="UP000237350"/>
    </source>
</evidence>
<dbReference type="RefSeq" id="WP_103681200.1">
    <property type="nucleotide sequence ID" value="NZ_LPWH01000123.1"/>
</dbReference>
<dbReference type="AlphaFoldDB" id="A0A2S4JFQ3"/>
<reference evidence="2" key="1">
    <citation type="submission" date="2015-12" db="EMBL/GenBank/DDBJ databases">
        <authorList>
            <person name="Lodha T.D."/>
            <person name="Chintalapati S."/>
            <person name="Chintalapati V.R."/>
            <person name="Sravanthi T."/>
        </authorList>
    </citation>
    <scope>NUCLEOTIDE SEQUENCE [LARGE SCALE GENOMIC DNA]</scope>
    <source>
        <strain evidence="2">JC133</strain>
    </source>
</reference>
<sequence>MKLVVDASPLIALAGIGRLELLRALFPEIMVPDAVLLEISKDDKPYSRELLRRFRKDKMSATNRVAVDFLQNDLGYGESEAIVLAIEHQAVLLVDDLKARRFAQSENISILGTIGVLLQGKKTGRIVSVRDDLDQLMSNDIRIGNDLYRHALSVAGEI</sequence>
<accession>A0A2S4JFQ3</accession>
<evidence type="ECO:0008006" key="3">
    <source>
        <dbReference type="Google" id="ProtNLM"/>
    </source>
</evidence>
<dbReference type="InterPro" id="IPR029060">
    <property type="entry name" value="PIN-like_dom_sf"/>
</dbReference>